<organism evidence="1 2">
    <name type="scientific">Halobacillus litoralis</name>
    <dbReference type="NCBI Taxonomy" id="45668"/>
    <lineage>
        <taxon>Bacteria</taxon>
        <taxon>Bacillati</taxon>
        <taxon>Bacillota</taxon>
        <taxon>Bacilli</taxon>
        <taxon>Bacillales</taxon>
        <taxon>Bacillaceae</taxon>
        <taxon>Halobacillus</taxon>
    </lineage>
</organism>
<evidence type="ECO:0000313" key="2">
    <source>
        <dbReference type="Proteomes" id="UP000287756"/>
    </source>
</evidence>
<dbReference type="EMBL" id="CP026118">
    <property type="protein sequence ID" value="QAS53467.1"/>
    <property type="molecule type" value="Genomic_DNA"/>
</dbReference>
<name>A0A410MFJ2_9BACI</name>
<proteinExistence type="predicted"/>
<reference evidence="1 2" key="1">
    <citation type="submission" date="2018-01" db="EMBL/GenBank/DDBJ databases">
        <title>The whole genome sequencing and assembly of Halobacillus litoralis ERB031 strain.</title>
        <authorList>
            <person name="Lee S.-J."/>
            <person name="Park M.-K."/>
            <person name="Kim J.-Y."/>
            <person name="Lee Y.-J."/>
            <person name="Yi H."/>
            <person name="Bahn Y.-S."/>
            <person name="Kim J.F."/>
            <person name="Lee D.-W."/>
        </authorList>
    </citation>
    <scope>NUCLEOTIDE SEQUENCE [LARGE SCALE GENOMIC DNA]</scope>
    <source>
        <strain evidence="1 2">ERB 031</strain>
    </source>
</reference>
<accession>A0A410MFJ2</accession>
<sequence length="85" mass="9822">MIYKRKSLFFRWACFHDERSVVTPAGTARAEDPLGQLIFLTKLAEAVPAASIHRQAIRERQPPKYLIEYKETELDGKIVQLGFFI</sequence>
<dbReference type="Proteomes" id="UP000287756">
    <property type="component" value="Chromosome"/>
</dbReference>
<protein>
    <submittedName>
        <fullName evidence="1">Uncharacterized protein</fullName>
    </submittedName>
</protein>
<gene>
    <name evidence="1" type="ORF">HLI_15300</name>
</gene>
<dbReference type="KEGG" id="hli:HLI_15300"/>
<evidence type="ECO:0000313" key="1">
    <source>
        <dbReference type="EMBL" id="QAS53467.1"/>
    </source>
</evidence>
<dbReference type="AlphaFoldDB" id="A0A410MFJ2"/>